<evidence type="ECO:0000256" key="2">
    <source>
        <dbReference type="SAM" id="MobiDB-lite"/>
    </source>
</evidence>
<dbReference type="SMART" id="SM00355">
    <property type="entry name" value="ZnF_C2H2"/>
    <property type="match status" value="2"/>
</dbReference>
<dbReference type="PROSITE" id="PS50157">
    <property type="entry name" value="ZINC_FINGER_C2H2_2"/>
    <property type="match status" value="1"/>
</dbReference>
<dbReference type="InterPro" id="IPR013087">
    <property type="entry name" value="Znf_C2H2_type"/>
</dbReference>
<accession>A0A8H6SPX6</accession>
<evidence type="ECO:0000313" key="5">
    <source>
        <dbReference type="Proteomes" id="UP000636479"/>
    </source>
</evidence>
<feature type="domain" description="C2H2-type" evidence="3">
    <location>
        <begin position="90"/>
        <end position="120"/>
    </location>
</feature>
<proteinExistence type="predicted"/>
<dbReference type="GO" id="GO:0008270">
    <property type="term" value="F:zinc ion binding"/>
    <property type="evidence" value="ECO:0007669"/>
    <property type="project" value="UniProtKB-KW"/>
</dbReference>
<dbReference type="OrthoDB" id="3054504at2759"/>
<keyword evidence="1" id="KW-0862">Zinc</keyword>
<gene>
    <name evidence="4" type="ORF">MIND_00596700</name>
</gene>
<comment type="caution">
    <text evidence="4">The sequence shown here is derived from an EMBL/GenBank/DDBJ whole genome shotgun (WGS) entry which is preliminary data.</text>
</comment>
<feature type="region of interest" description="Disordered" evidence="2">
    <location>
        <begin position="140"/>
        <end position="175"/>
    </location>
</feature>
<dbReference type="EMBL" id="JACAZF010000005">
    <property type="protein sequence ID" value="KAF7303673.1"/>
    <property type="molecule type" value="Genomic_DNA"/>
</dbReference>
<keyword evidence="1" id="KW-0479">Metal-binding</keyword>
<evidence type="ECO:0000313" key="4">
    <source>
        <dbReference type="EMBL" id="KAF7303673.1"/>
    </source>
</evidence>
<keyword evidence="5" id="KW-1185">Reference proteome</keyword>
<protein>
    <recommendedName>
        <fullName evidence="3">C2H2-type domain-containing protein</fullName>
    </recommendedName>
</protein>
<organism evidence="4 5">
    <name type="scientific">Mycena indigotica</name>
    <dbReference type="NCBI Taxonomy" id="2126181"/>
    <lineage>
        <taxon>Eukaryota</taxon>
        <taxon>Fungi</taxon>
        <taxon>Dikarya</taxon>
        <taxon>Basidiomycota</taxon>
        <taxon>Agaricomycotina</taxon>
        <taxon>Agaricomycetes</taxon>
        <taxon>Agaricomycetidae</taxon>
        <taxon>Agaricales</taxon>
        <taxon>Marasmiineae</taxon>
        <taxon>Mycenaceae</taxon>
        <taxon>Mycena</taxon>
    </lineage>
</organism>
<feature type="compositionally biased region" description="Polar residues" evidence="2">
    <location>
        <begin position="247"/>
        <end position="257"/>
    </location>
</feature>
<dbReference type="AlphaFoldDB" id="A0A8H6SPX6"/>
<dbReference type="PROSITE" id="PS00028">
    <property type="entry name" value="ZINC_FINGER_C2H2_1"/>
    <property type="match status" value="1"/>
</dbReference>
<dbReference type="Gene3D" id="3.30.160.60">
    <property type="entry name" value="Classic Zinc Finger"/>
    <property type="match status" value="1"/>
</dbReference>
<dbReference type="Proteomes" id="UP000636479">
    <property type="component" value="Unassembled WGS sequence"/>
</dbReference>
<keyword evidence="1" id="KW-0863">Zinc-finger</keyword>
<reference evidence="4" key="1">
    <citation type="submission" date="2020-05" db="EMBL/GenBank/DDBJ databases">
        <title>Mycena genomes resolve the evolution of fungal bioluminescence.</title>
        <authorList>
            <person name="Tsai I.J."/>
        </authorList>
    </citation>
    <scope>NUCLEOTIDE SEQUENCE</scope>
    <source>
        <strain evidence="4">171206Taipei</strain>
    </source>
</reference>
<sequence>MDAMTAERSYKSSFRSRLFCCHSVSLLSTPPLSAMLRDRSFNSTDTGIMSCPHKFCGQALLNVQDLHMHLAVAHQQPLPAAPARLEKPSFTCQEQRCTFSTTGQAAMTRHYREHHKMEPPYLRGPGFDKWAARDKASLGNGIPASASATRRRNGTPHFASVYPNPSPPPSTIQQPSHLAYNPVVATATSNLMRNMANAYAIVQAKSAANTPVGSPRPQTRSSSSSSSSHENGHSSGYQREATPIPSHPSSFIGQSCPPSGPHLSGCPGSPIAAHLPPILELDPSVEWVSWFDESDSIGLDWSAIATGERPYCERAMAAHSVVFLPQDANGWAEGDCVWPINYSS</sequence>
<evidence type="ECO:0000256" key="1">
    <source>
        <dbReference type="PROSITE-ProRule" id="PRU00042"/>
    </source>
</evidence>
<evidence type="ECO:0000259" key="3">
    <source>
        <dbReference type="PROSITE" id="PS50157"/>
    </source>
</evidence>
<name>A0A8H6SPX6_9AGAR</name>
<dbReference type="RefSeq" id="XP_037220645.1">
    <property type="nucleotide sequence ID" value="XM_037362724.1"/>
</dbReference>
<dbReference type="GeneID" id="59345240"/>
<feature type="compositionally biased region" description="Polar residues" evidence="2">
    <location>
        <begin position="207"/>
        <end position="220"/>
    </location>
</feature>
<feature type="region of interest" description="Disordered" evidence="2">
    <location>
        <begin position="207"/>
        <end position="264"/>
    </location>
</feature>